<reference evidence="8 9" key="1">
    <citation type="submission" date="2017-12" db="EMBL/GenBank/DDBJ databases">
        <authorList>
            <person name="Pombert J.-F."/>
            <person name="Haag K.L."/>
            <person name="Ebert D."/>
        </authorList>
    </citation>
    <scope>NUCLEOTIDE SEQUENCE [LARGE SCALE GENOMIC DNA]</scope>
    <source>
        <strain evidence="8">BE-OM-2</strain>
    </source>
</reference>
<keyword evidence="4 8" id="KW-0808">Transferase</keyword>
<evidence type="ECO:0000256" key="2">
    <source>
        <dbReference type="ARBA" id="ARBA00004906"/>
    </source>
</evidence>
<keyword evidence="9" id="KW-1185">Reference proteome</keyword>
<dbReference type="InterPro" id="IPR000569">
    <property type="entry name" value="HECT_dom"/>
</dbReference>
<evidence type="ECO:0000259" key="7">
    <source>
        <dbReference type="PROSITE" id="PS50237"/>
    </source>
</evidence>
<organism evidence="8 9">
    <name type="scientific">Hamiltosporidium magnivora</name>
    <dbReference type="NCBI Taxonomy" id="148818"/>
    <lineage>
        <taxon>Eukaryota</taxon>
        <taxon>Fungi</taxon>
        <taxon>Fungi incertae sedis</taxon>
        <taxon>Microsporidia</taxon>
        <taxon>Dubosqiidae</taxon>
        <taxon>Hamiltosporidium</taxon>
    </lineage>
</organism>
<dbReference type="Gene3D" id="3.30.2160.10">
    <property type="entry name" value="Hect, E3 ligase catalytic domain"/>
    <property type="match status" value="1"/>
</dbReference>
<dbReference type="STRING" id="148818.A0A4Q9LCY4"/>
<comment type="catalytic activity">
    <reaction evidence="1">
        <text>S-ubiquitinyl-[E2 ubiquitin-conjugating enzyme]-L-cysteine + [acceptor protein]-L-lysine = [E2 ubiquitin-conjugating enzyme]-L-cysteine + N(6)-ubiquitinyl-[acceptor protein]-L-lysine.</text>
        <dbReference type="EC" id="2.3.2.26"/>
    </reaction>
</comment>
<dbReference type="GO" id="GO:0005737">
    <property type="term" value="C:cytoplasm"/>
    <property type="evidence" value="ECO:0007669"/>
    <property type="project" value="TreeGrafter"/>
</dbReference>
<proteinExistence type="predicted"/>
<evidence type="ECO:0000256" key="1">
    <source>
        <dbReference type="ARBA" id="ARBA00000885"/>
    </source>
</evidence>
<evidence type="ECO:0000313" key="9">
    <source>
        <dbReference type="Proteomes" id="UP000291404"/>
    </source>
</evidence>
<accession>A0A4Q9LCY4</accession>
<dbReference type="Gene3D" id="3.90.1750.10">
    <property type="entry name" value="Hect, E3 ligase catalytic domains"/>
    <property type="match status" value="1"/>
</dbReference>
<feature type="active site" description="Glycyl thioester intermediate" evidence="6">
    <location>
        <position position="2343"/>
    </location>
</feature>
<dbReference type="GO" id="GO:0006511">
    <property type="term" value="P:ubiquitin-dependent protein catabolic process"/>
    <property type="evidence" value="ECO:0007669"/>
    <property type="project" value="TreeGrafter"/>
</dbReference>
<sequence>MEILRKSLSLKEKNQKVKFFVNSLLKKDDLSDLFSDTDDPFSLSKIGKTCLLQWNTILEKYEGILKAESHKYFHNLFQVKGFEASLKSRLILLFKILIYIMRNTHNHELYIIDSTHANFLYSSDTDISFYSFLFHNEFYNDFTHPHNTMTINYFNSLDFSFFTKKKYEISSEFENDIIDIKFTYKEKFISDFQNEVQKNIQNNVFDVLLPIFYELYSKYSNGSLLCSQIFKYEFYKNSESQKLLSIEILANLLYLKIYSKIQLEIILYSVYFFCTNSLEDCFLDSLSILSTNIFLIAKYHIETEETVFLKNVIEHISLKLDSCSNILKNEIYSWLKTRFYILLNFLNKDFIKKQKPINLFLEMDSKNIFMYICYILYDQSIFIDFMNGFISNNTSQILNDFYFKIFHEDTNYEIKDVFGVYCRNHEDYSEYKILFYQIFAKIINYFAENPHLNEHNGIIYPFCEYFYRFTENISLYNSTSIDHVCKITLAIFSHSGNNNVLFYKFPILKNILKYYFYQSKNDTTVFLIHNIIYLIRLNANYYLFYNDSLFLENFIDMCFKNAEFSVYLLLFPLEKYMMLTYIQIYLNNQNIYIFNLDLLLCHLNDTNTISNVDMNVFLNFKKYSVPFSFTSKYFDFLKSINEYNIVETCSCYDFHYKHVLELSEMILNSVYLKIKYETEIDIYSAIQIEDYHYYCTDVSVLLKINYLILKKLASNLSEKFLISESIHRFISNIEIEILLNLVSLDKTNPNCYKKISKSFVFLKHLEENIEHLYSIEQHISRYECIKRIIGIVTLIYKRMFLSIKLPIISISSDEINIMDLDSKLNVLNNSDMDIISFIFEQNYVLILKLLLRFQKFPRIIPPEDCNKSIGFIYFIHKISSDMVTSDPNLISIYFRYINQNIGILYEYEYTELINLLQILINHSVKYYSTYQIDLQSVKNKILKILRSLVNRINIFNETKIYEFIDLTFYFLEENISILSLEDFLLFLNELSLSSEKIERIISELKLFSKILVLIAKFDNHCVNDLNNTVNILENPFLHPFLNDSFLNLNFADFFKEAQKDQDSIFFFIFKHINLIEDPKVYFDKNASKIDKYLKILRYNIVTNINNNKSMEYKKSSLFLPNLNVDYKEESNVFIYLISLVRLSNYSNIISKSEIYTYFDISKVLEFLKIRCKKNPENKDLILDCAYTYLIYLFEDELYLVSSFIYVIHFYDHLPSNITEYFNQKFIYTPKIQKKDSIYSNPIKDDDIKLKATILYDIINILKQEVYFYKIFALQFLSELIATFPSLLNIIKNDIHKDFINRLEFTYLLGIEFGRSNCRDWDLCFRFGYFITVSLYRGSLNYAKEMIEKICSLLNESDQHRSINFISLIYKILASEICCCKYIQYLNIINPKFYDKNCKTNCEKRKNEIFKIFLSNNILNILLLKGKEIYNEEIFRSNYINVLIDLWDAFFEYSKNGKIKIDKKYLICCLFQFYVPNSSDILFPKCLIKYKNLKIGSIKISSKSEFQTFEKLNLKRLSKIKTVDFGYILKCDHEIWNSRDYECIKFFDPKLKSSNNFYAVNINGIETIAIDFKSKSFQNKQIIDCLKRKLKLYDLPEEVYKVINSKLFLKEATLDINIGCDHHNNIFNLDNIMSDIYANVLLNTNLVDKKEYFEPQLSIVGSNFDENVVLKGLIFLCIFSKPEDFIELIEIIKKILDTYSNLECLDRYIESIAHEIEDTKLNEGNEIYFGKLEGFKKIATFFMSNKYFINEDLLFELLFLELFFFDENERYFSGIFFKFSEITHEFLNCLKYIKNSKRQNIVFEILNTQNKISKCVLGDILNIFSVYLEKMRFYLISKYFYSNLNSSDPEIKHFYKEADNFFSLLNQINFIEKYDKSEIIFKFFDTIRKNPLIPYFINSLDIENEIFIYLFDIYIKIIEKCCQIYFIIRQRVFNFKKLENYKKYFISEDFICFLFEIDHFKPKFRNLNEKNKAKIDNLISFFYRIKNIFSNFDKIFFNFRCLSLKTKLLLIPKPDRDQNLLFDSYVFLQIDRNNIIESTIDAFKNFSPEIFSQKNWFVKYSNEEGSGIGLLYEFFNIFGKCIDESDYFAPFKSLEFIIICVLSPEEQNKIEQLYYFTGVIMAKSIFMNSVMSFEFINSFYLYLLQEKFNIEDLKDIDFEYYKNLISLRNVENHDPDLTFDISVKIGQKIISRNLIENGSEIKVTKDNLEDYIQKMAEFKMFKGMEVYLDKLKEGFQSLFNHCFYNMFTHSDLKIVIEGEKRININEWKAATRYGGKYYTDHQLIVWFWNFLRKSDEITKRKLLFFTTGLSYLPIGGFKSSKFIDHPFTINSDDRKDLFPRSQTCSNLLILPLYDQEDMLLDRIEHAIEVINYGFM</sequence>
<keyword evidence="5 6" id="KW-0833">Ubl conjugation pathway</keyword>
<name>A0A4Q9LCY4_9MICR</name>
<feature type="domain" description="HECT" evidence="7">
    <location>
        <begin position="2046"/>
        <end position="2374"/>
    </location>
</feature>
<dbReference type="SMART" id="SM00119">
    <property type="entry name" value="HECTc"/>
    <property type="match status" value="1"/>
</dbReference>
<dbReference type="InterPro" id="IPR035983">
    <property type="entry name" value="Hect_E3_ubiquitin_ligase"/>
</dbReference>
<protein>
    <recommendedName>
        <fullName evidence="3">HECT-type E3 ubiquitin transferase</fullName>
        <ecNumber evidence="3">2.3.2.26</ecNumber>
    </recommendedName>
</protein>
<dbReference type="PANTHER" id="PTHR11254:SF440">
    <property type="entry name" value="E3 UBIQUITIN-PROTEIN LIGASE NEDD-4"/>
    <property type="match status" value="1"/>
</dbReference>
<dbReference type="VEuPathDB" id="MicrosporidiaDB:CWI36_0587p0010"/>
<dbReference type="Pfam" id="PF00632">
    <property type="entry name" value="HECT"/>
    <property type="match status" value="1"/>
</dbReference>
<dbReference type="Proteomes" id="UP000291404">
    <property type="component" value="Unassembled WGS sequence"/>
</dbReference>
<dbReference type="PANTHER" id="PTHR11254">
    <property type="entry name" value="HECT DOMAIN UBIQUITIN-PROTEIN LIGASE"/>
    <property type="match status" value="1"/>
</dbReference>
<dbReference type="EC" id="2.3.2.26" evidence="3"/>
<comment type="caution">
    <text evidence="8">The sequence shown here is derived from an EMBL/GenBank/DDBJ whole genome shotgun (WGS) entry which is preliminary data.</text>
</comment>
<comment type="pathway">
    <text evidence="2">Protein modification; protein ubiquitination.</text>
</comment>
<dbReference type="InterPro" id="IPR050409">
    <property type="entry name" value="E3_ubiq-protein_ligase"/>
</dbReference>
<evidence type="ECO:0000256" key="5">
    <source>
        <dbReference type="ARBA" id="ARBA00022786"/>
    </source>
</evidence>
<evidence type="ECO:0000256" key="6">
    <source>
        <dbReference type="PROSITE-ProRule" id="PRU00104"/>
    </source>
</evidence>
<dbReference type="Gene3D" id="3.30.2410.10">
    <property type="entry name" value="Hect, E3 ligase catalytic domain"/>
    <property type="match status" value="1"/>
</dbReference>
<evidence type="ECO:0000256" key="3">
    <source>
        <dbReference type="ARBA" id="ARBA00012485"/>
    </source>
</evidence>
<dbReference type="VEuPathDB" id="MicrosporidiaDB:CWI39_0063p0020"/>
<dbReference type="PROSITE" id="PS50237">
    <property type="entry name" value="HECT"/>
    <property type="match status" value="1"/>
</dbReference>
<dbReference type="GO" id="GO:0061630">
    <property type="term" value="F:ubiquitin protein ligase activity"/>
    <property type="evidence" value="ECO:0007669"/>
    <property type="project" value="UniProtKB-EC"/>
</dbReference>
<evidence type="ECO:0000256" key="4">
    <source>
        <dbReference type="ARBA" id="ARBA00022679"/>
    </source>
</evidence>
<dbReference type="SUPFAM" id="SSF56204">
    <property type="entry name" value="Hect, E3 ligase catalytic domain"/>
    <property type="match status" value="1"/>
</dbReference>
<dbReference type="EMBL" id="PITI01000587">
    <property type="protein sequence ID" value="TBU05738.1"/>
    <property type="molecule type" value="Genomic_DNA"/>
</dbReference>
<evidence type="ECO:0000313" key="8">
    <source>
        <dbReference type="EMBL" id="TBU05738.1"/>
    </source>
</evidence>
<gene>
    <name evidence="8" type="ORF">CWI36_0587p0010</name>
</gene>
<dbReference type="GO" id="GO:0016567">
    <property type="term" value="P:protein ubiquitination"/>
    <property type="evidence" value="ECO:0007669"/>
    <property type="project" value="TreeGrafter"/>
</dbReference>